<keyword evidence="1" id="KW-0812">Transmembrane</keyword>
<name>A0A269PG20_9CORY</name>
<comment type="caution">
    <text evidence="2">The sequence shown here is derived from an EMBL/GenBank/DDBJ whole genome shotgun (WGS) entry which is preliminary data.</text>
</comment>
<proteinExistence type="predicted"/>
<accession>A0A269PG20</accession>
<reference evidence="2 3" key="1">
    <citation type="submission" date="2017-08" db="EMBL/GenBank/DDBJ databases">
        <authorList>
            <person name="de Groot N.N."/>
        </authorList>
    </citation>
    <scope>NUCLEOTIDE SEQUENCE [LARGE SCALE GENOMIC DNA]</scope>
    <source>
        <strain evidence="2 3">NBT06-6</strain>
    </source>
</reference>
<keyword evidence="1" id="KW-0472">Membrane</keyword>
<evidence type="ECO:0000313" key="3">
    <source>
        <dbReference type="Proteomes" id="UP000215771"/>
    </source>
</evidence>
<organism evidence="2 3">
    <name type="scientific">Corynebacterium hadale</name>
    <dbReference type="NCBI Taxonomy" id="2026255"/>
    <lineage>
        <taxon>Bacteria</taxon>
        <taxon>Bacillati</taxon>
        <taxon>Actinomycetota</taxon>
        <taxon>Actinomycetes</taxon>
        <taxon>Mycobacteriales</taxon>
        <taxon>Corynebacteriaceae</taxon>
        <taxon>Corynebacterium</taxon>
    </lineage>
</organism>
<evidence type="ECO:0000256" key="1">
    <source>
        <dbReference type="SAM" id="Phobius"/>
    </source>
</evidence>
<feature type="transmembrane region" description="Helical" evidence="1">
    <location>
        <begin position="105"/>
        <end position="130"/>
    </location>
</feature>
<dbReference type="Proteomes" id="UP000215771">
    <property type="component" value="Unassembled WGS sequence"/>
</dbReference>
<dbReference type="EMBL" id="NQMQ01000001">
    <property type="protein sequence ID" value="PAJ71186.1"/>
    <property type="molecule type" value="Genomic_DNA"/>
</dbReference>
<evidence type="ECO:0000313" key="2">
    <source>
        <dbReference type="EMBL" id="PAJ71186.1"/>
    </source>
</evidence>
<gene>
    <name evidence="2" type="ORF">CIG21_00140</name>
</gene>
<sequence>MINWWRRGQQALLALYLAALLGAVAMVGGAAMNDARIMADPGRGMATVTGVSAVRTSVEYQDEEGRHFSPPSGLLYPSGLGEGQQVWVTYAKSDPDLVKVEGRGWVLSLIPAGSVALVATGVFALAWTWVRRSAPKRSR</sequence>
<protein>
    <submittedName>
        <fullName evidence="2">DUF3592 domain-containing protein</fullName>
    </submittedName>
</protein>
<keyword evidence="1" id="KW-1133">Transmembrane helix</keyword>
<dbReference type="AlphaFoldDB" id="A0A269PG20"/>